<dbReference type="EMBL" id="QRGO01000001">
    <property type="protein sequence ID" value="RDV05218.1"/>
    <property type="molecule type" value="Genomic_DNA"/>
</dbReference>
<name>A0A371BCD7_9BRAD</name>
<accession>A0A371BCD7</accession>
<reference evidence="3" key="1">
    <citation type="submission" date="2018-08" db="EMBL/GenBank/DDBJ databases">
        <authorList>
            <person name="Kim S.-J."/>
            <person name="Jung G.-Y."/>
        </authorList>
    </citation>
    <scope>NUCLEOTIDE SEQUENCE [LARGE SCALE GENOMIC DNA]</scope>
    <source>
        <strain evidence="3">GY_H</strain>
    </source>
</reference>
<dbReference type="RefSeq" id="WP_115517244.1">
    <property type="nucleotide sequence ID" value="NZ_QRGO01000001.1"/>
</dbReference>
<evidence type="ECO:0000313" key="3">
    <source>
        <dbReference type="Proteomes" id="UP000263993"/>
    </source>
</evidence>
<proteinExistence type="predicted"/>
<comment type="caution">
    <text evidence="2">The sequence shown here is derived from an EMBL/GenBank/DDBJ whole genome shotgun (WGS) entry which is preliminary data.</text>
</comment>
<sequence>MRCGSPNVIKDCHAVAEEFSVQCHRCERRAMYSARDMKVIEGPAAPEAQAPSRRGFGTFGVSRSA</sequence>
<dbReference type="OrthoDB" id="8450546at2"/>
<dbReference type="Proteomes" id="UP000263993">
    <property type="component" value="Unassembled WGS sequence"/>
</dbReference>
<feature type="region of interest" description="Disordered" evidence="1">
    <location>
        <begin position="42"/>
        <end position="65"/>
    </location>
</feature>
<evidence type="ECO:0000313" key="2">
    <source>
        <dbReference type="EMBL" id="RDV05218.1"/>
    </source>
</evidence>
<protein>
    <submittedName>
        <fullName evidence="2">Uncharacterized protein</fullName>
    </submittedName>
</protein>
<dbReference type="AlphaFoldDB" id="A0A371BCD7"/>
<keyword evidence="3" id="KW-1185">Reference proteome</keyword>
<evidence type="ECO:0000256" key="1">
    <source>
        <dbReference type="SAM" id="MobiDB-lite"/>
    </source>
</evidence>
<organism evidence="2 3">
    <name type="scientific">Undibacter mobilis</name>
    <dbReference type="NCBI Taxonomy" id="2292256"/>
    <lineage>
        <taxon>Bacteria</taxon>
        <taxon>Pseudomonadati</taxon>
        <taxon>Pseudomonadota</taxon>
        <taxon>Alphaproteobacteria</taxon>
        <taxon>Hyphomicrobiales</taxon>
        <taxon>Nitrobacteraceae</taxon>
        <taxon>Undibacter</taxon>
    </lineage>
</organism>
<gene>
    <name evidence="2" type="ORF">DXH78_11955</name>
</gene>